<dbReference type="GO" id="GO:0008270">
    <property type="term" value="F:zinc ion binding"/>
    <property type="evidence" value="ECO:0007669"/>
    <property type="project" value="InterPro"/>
</dbReference>
<dbReference type="SUPFAM" id="SSF51182">
    <property type="entry name" value="RmlC-like cupins"/>
    <property type="match status" value="1"/>
</dbReference>
<dbReference type="STRING" id="1349785.GCA_000509405_02757"/>
<evidence type="ECO:0000256" key="4">
    <source>
        <dbReference type="ARBA" id="ARBA00022723"/>
    </source>
</evidence>
<feature type="binding site" evidence="8">
    <location>
        <position position="270"/>
    </location>
    <ligand>
        <name>Zn(2+)</name>
        <dbReference type="ChEBI" id="CHEBI:29105"/>
    </ligand>
</feature>
<feature type="binding site" evidence="8">
    <location>
        <position position="105"/>
    </location>
    <ligand>
        <name>Zn(2+)</name>
        <dbReference type="ChEBI" id="CHEBI:29105"/>
    </ligand>
</feature>
<dbReference type="Pfam" id="PF20511">
    <property type="entry name" value="PMI_typeI_cat"/>
    <property type="match status" value="1"/>
</dbReference>
<evidence type="ECO:0000313" key="10">
    <source>
        <dbReference type="EMBL" id="SFZ82875.1"/>
    </source>
</evidence>
<protein>
    <recommendedName>
        <fullName evidence="3">mannose-6-phosphate isomerase</fullName>
        <ecNumber evidence="3">5.3.1.8</ecNumber>
    </recommendedName>
</protein>
<feature type="active site" evidence="7">
    <location>
        <position position="289"/>
    </location>
</feature>
<dbReference type="GO" id="GO:0009298">
    <property type="term" value="P:GDP-mannose biosynthetic process"/>
    <property type="evidence" value="ECO:0007669"/>
    <property type="project" value="InterPro"/>
</dbReference>
<evidence type="ECO:0000256" key="7">
    <source>
        <dbReference type="PIRSR" id="PIRSR001480-1"/>
    </source>
</evidence>
<dbReference type="EMBL" id="LT634361">
    <property type="protein sequence ID" value="SFZ82875.1"/>
    <property type="molecule type" value="Genomic_DNA"/>
</dbReference>
<evidence type="ECO:0000256" key="5">
    <source>
        <dbReference type="ARBA" id="ARBA00022833"/>
    </source>
</evidence>
<dbReference type="PIRSF" id="PIRSF001480">
    <property type="entry name" value="Mannose-6-phosphate_isomerase"/>
    <property type="match status" value="1"/>
</dbReference>
<evidence type="ECO:0000259" key="9">
    <source>
        <dbReference type="Pfam" id="PF20511"/>
    </source>
</evidence>
<dbReference type="GO" id="GO:0005975">
    <property type="term" value="P:carbohydrate metabolic process"/>
    <property type="evidence" value="ECO:0007669"/>
    <property type="project" value="InterPro"/>
</dbReference>
<feature type="binding site" evidence="8">
    <location>
        <position position="107"/>
    </location>
    <ligand>
        <name>Zn(2+)</name>
        <dbReference type="ChEBI" id="CHEBI:29105"/>
    </ligand>
</feature>
<sequence>MISTIKTTLNMFLLKGRIQNYAWGGKKYLSKLLGGKTSAKNDAEYWLGAHKKAPSIIKTGRGNLSLDKYLKLNLKRNLGKEIATKYGRLPFLFKVLDVNSMLSIQVHPTKIEAEIGFKRENELGIPLTASYRNFKDDNHKPEIMVALSDFWLLHGFLTKRKLKNRLKNTQELSCFMKTFKKKGYFGLYKKVMELSKEEVNTILIPLGERIIPLYKKGKLHKENPDYWAAKAMKTLSGRRKMDKGIFSIYFFNLVNVPKGEAIFQKAGVPHAYLEGQNIELMANSDNVLRGGLTKKHIDVPELLKHIVFEGTIPNLLKGTLQKNGLERIYYTSAKDFELSKIHISRKEVYKAKVLTVEILLVMDGEVTILEKKSALSLVKGRSVFLKPGSDYSISTKKTAIIYKAKVPY</sequence>
<dbReference type="AlphaFoldDB" id="A0A2H1EB77"/>
<dbReference type="NCBIfam" id="TIGR00218">
    <property type="entry name" value="manA"/>
    <property type="match status" value="1"/>
</dbReference>
<dbReference type="KEGG" id="tmar:MARIT_1795"/>
<evidence type="ECO:0000313" key="11">
    <source>
        <dbReference type="Proteomes" id="UP000231564"/>
    </source>
</evidence>
<evidence type="ECO:0000256" key="6">
    <source>
        <dbReference type="ARBA" id="ARBA00023235"/>
    </source>
</evidence>
<keyword evidence="5 8" id="KW-0862">Zinc</keyword>
<comment type="catalytic activity">
    <reaction evidence="1">
        <text>D-mannose 6-phosphate = D-fructose 6-phosphate</text>
        <dbReference type="Rhea" id="RHEA:12356"/>
        <dbReference type="ChEBI" id="CHEBI:58735"/>
        <dbReference type="ChEBI" id="CHEBI:61527"/>
        <dbReference type="EC" id="5.3.1.8"/>
    </reaction>
</comment>
<dbReference type="Gene3D" id="1.10.441.10">
    <property type="entry name" value="Phosphomannose Isomerase, domain 2"/>
    <property type="match status" value="1"/>
</dbReference>
<comment type="similarity">
    <text evidence="2">Belongs to the mannose-6-phosphate isomerase type 1 family.</text>
</comment>
<reference evidence="10 11" key="1">
    <citation type="submission" date="2016-11" db="EMBL/GenBank/DDBJ databases">
        <authorList>
            <person name="Jaros S."/>
            <person name="Januszkiewicz K."/>
            <person name="Wedrychowicz H."/>
        </authorList>
    </citation>
    <scope>NUCLEOTIDE SEQUENCE [LARGE SCALE GENOMIC DNA]</scope>
    <source>
        <strain evidence="10">NCIMB 2154T</strain>
    </source>
</reference>
<dbReference type="PANTHER" id="PTHR10309:SF0">
    <property type="entry name" value="MANNOSE-6-PHOSPHATE ISOMERASE"/>
    <property type="match status" value="1"/>
</dbReference>
<comment type="cofactor">
    <cofactor evidence="8">
        <name>Zn(2+)</name>
        <dbReference type="ChEBI" id="CHEBI:29105"/>
    </cofactor>
    <text evidence="8">Binds 1 zinc ion per subunit.</text>
</comment>
<organism evidence="10 11">
    <name type="scientific">Tenacibaculum maritimum NCIMB 2154</name>
    <dbReference type="NCBI Taxonomy" id="1349785"/>
    <lineage>
        <taxon>Bacteria</taxon>
        <taxon>Pseudomonadati</taxon>
        <taxon>Bacteroidota</taxon>
        <taxon>Flavobacteriia</taxon>
        <taxon>Flavobacteriales</taxon>
        <taxon>Flavobacteriaceae</taxon>
        <taxon>Tenacibaculum</taxon>
    </lineage>
</organism>
<proteinExistence type="inferred from homology"/>
<dbReference type="PRINTS" id="PR00714">
    <property type="entry name" value="MAN6PISMRASE"/>
</dbReference>
<gene>
    <name evidence="10" type="ORF">MARIT_1795</name>
</gene>
<dbReference type="Gene3D" id="2.60.120.10">
    <property type="entry name" value="Jelly Rolls"/>
    <property type="match status" value="2"/>
</dbReference>
<dbReference type="PANTHER" id="PTHR10309">
    <property type="entry name" value="MANNOSE-6-PHOSPHATE ISOMERASE"/>
    <property type="match status" value="1"/>
</dbReference>
<feature type="binding site" evidence="8">
    <location>
        <position position="142"/>
    </location>
    <ligand>
        <name>Zn(2+)</name>
        <dbReference type="ChEBI" id="CHEBI:29105"/>
    </ligand>
</feature>
<dbReference type="Proteomes" id="UP000231564">
    <property type="component" value="Chromosome MARIT"/>
</dbReference>
<dbReference type="InterPro" id="IPR014710">
    <property type="entry name" value="RmlC-like_jellyroll"/>
</dbReference>
<dbReference type="GO" id="GO:0005829">
    <property type="term" value="C:cytosol"/>
    <property type="evidence" value="ECO:0007669"/>
    <property type="project" value="TreeGrafter"/>
</dbReference>
<dbReference type="InterPro" id="IPR011051">
    <property type="entry name" value="RmlC_Cupin_sf"/>
</dbReference>
<evidence type="ECO:0000256" key="3">
    <source>
        <dbReference type="ARBA" id="ARBA00011956"/>
    </source>
</evidence>
<evidence type="ECO:0000256" key="2">
    <source>
        <dbReference type="ARBA" id="ARBA00010772"/>
    </source>
</evidence>
<evidence type="ECO:0000256" key="8">
    <source>
        <dbReference type="PIRSR" id="PIRSR001480-2"/>
    </source>
</evidence>
<keyword evidence="4 8" id="KW-0479">Metal-binding</keyword>
<evidence type="ECO:0000256" key="1">
    <source>
        <dbReference type="ARBA" id="ARBA00000757"/>
    </source>
</evidence>
<dbReference type="CDD" id="cd07011">
    <property type="entry name" value="cupin_PMI_type_I_N"/>
    <property type="match status" value="1"/>
</dbReference>
<dbReference type="GO" id="GO:0004476">
    <property type="term" value="F:mannose-6-phosphate isomerase activity"/>
    <property type="evidence" value="ECO:0007669"/>
    <property type="project" value="UniProtKB-EC"/>
</dbReference>
<dbReference type="EC" id="5.3.1.8" evidence="3"/>
<dbReference type="InterPro" id="IPR016305">
    <property type="entry name" value="Mannose-6-P_Isomerase"/>
</dbReference>
<feature type="domain" description="Phosphomannose isomerase type I catalytic" evidence="9">
    <location>
        <begin position="11"/>
        <end position="156"/>
    </location>
</feature>
<dbReference type="InterPro" id="IPR046457">
    <property type="entry name" value="PMI_typeI_cat"/>
</dbReference>
<keyword evidence="11" id="KW-1185">Reference proteome</keyword>
<keyword evidence="6 10" id="KW-0413">Isomerase</keyword>
<name>A0A2H1EB77_9FLAO</name>
<accession>A0A2H1EB77</accession>
<dbReference type="InterPro" id="IPR001250">
    <property type="entry name" value="Man6P_Isoase-1"/>
</dbReference>